<dbReference type="InterPro" id="IPR012337">
    <property type="entry name" value="RNaseH-like_sf"/>
</dbReference>
<dbReference type="SUPFAM" id="SSF56672">
    <property type="entry name" value="DNA/RNA polymerases"/>
    <property type="match status" value="1"/>
</dbReference>
<dbReference type="PROSITE" id="PS50878">
    <property type="entry name" value="RT_POL"/>
    <property type="match status" value="1"/>
</dbReference>
<dbReference type="EMBL" id="GFAC01000077">
    <property type="protein sequence ID" value="JAT99111.1"/>
    <property type="molecule type" value="mRNA"/>
</dbReference>
<sequence>EARHGLLKRWRRQRHNRTLKKRIAQLTLQAQDYATQLSTQNWHQFCDSLRGTLSTSKTWAILRSLLHPEATKASTNRTLQAIAHQFTGTDQELLETLRTQYFGARQPVTSTTTYTGRTNPELDAPITYEEVFAAARACSRSSAPGADKITNAMLRNLSNDSLQALTQYINDELWTQGKIPPQWKHAEVILIPKPNKPPSLSALRPISLTSCLGKLYERIIQTRLQNYIEDHNLFSPFMLGFRPGLSTQDAFLLLKHEVLTGIPTGGEHLLLTLDIMGAFDNISHSAILEGLNQLHCGSHMFQYISAFLTARTATIGIGSTRSSPFQTPEKGTPQGAVLSPLLFNIGMAPLAHKLSTLSDIGYTIYADDITIWSTRGSLAAKEEALQTAITVVENFVQGCGMQCAPGKSEVIRIHGPRYRSPGPIMLEIHNHPIEEKSLIRVLGLWIQHDGKPTHTIATLRTSVANIARMIRRIAGHRKGMREDDTIRLVNALAMSRIQYGLPYQNINRTAENKIDILIRTLFKTALGLPMCTSTTRLLALGVHNTFAEIQDAVLNAQQTRLLTTSAGRAILSRIGDPQATKTMAMTGTLPNVIRSHLYMDPVPRHMNHETQAPRRQARLCSLRRKYGQDTSAMYVDVASYAEPHRYACAAVNHANTPYLGASFTAPDPAAAEAIAIAITIKMSDNQHHGTHIFTDSQAACRAYTSGRVPRTALRVLGGHLEYDHVITWVPGHAGLGGNIRADALARDYTNRAGHTDSTLYPLSTHFSTRLETLRLNRRLYPPPHKKLSPADSYQLRRIQTLTFPNLHHLHRIH</sequence>
<feature type="non-terminal residue" evidence="2">
    <location>
        <position position="813"/>
    </location>
</feature>
<feature type="non-terminal residue" evidence="2">
    <location>
        <position position="1"/>
    </location>
</feature>
<dbReference type="InterPro" id="IPR000477">
    <property type="entry name" value="RT_dom"/>
</dbReference>
<dbReference type="AlphaFoldDB" id="A0A1E1XJB5"/>
<dbReference type="GO" id="GO:0071897">
    <property type="term" value="P:DNA biosynthetic process"/>
    <property type="evidence" value="ECO:0007669"/>
    <property type="project" value="UniProtKB-ARBA"/>
</dbReference>
<name>A0A1E1XJB5_9ACAR</name>
<feature type="domain" description="Reverse transcriptase" evidence="1">
    <location>
        <begin position="172"/>
        <end position="446"/>
    </location>
</feature>
<accession>A0A1E1XJB5</accession>
<dbReference type="SUPFAM" id="SSF53098">
    <property type="entry name" value="Ribonuclease H-like"/>
    <property type="match status" value="1"/>
</dbReference>
<evidence type="ECO:0000313" key="2">
    <source>
        <dbReference type="EMBL" id="JAT99111.1"/>
    </source>
</evidence>
<dbReference type="Gene3D" id="3.30.420.10">
    <property type="entry name" value="Ribonuclease H-like superfamily/Ribonuclease H"/>
    <property type="match status" value="1"/>
</dbReference>
<dbReference type="PANTHER" id="PTHR19446">
    <property type="entry name" value="REVERSE TRANSCRIPTASES"/>
    <property type="match status" value="1"/>
</dbReference>
<dbReference type="GO" id="GO:0003676">
    <property type="term" value="F:nucleic acid binding"/>
    <property type="evidence" value="ECO:0007669"/>
    <property type="project" value="InterPro"/>
</dbReference>
<organism evidence="2">
    <name type="scientific">Amblyomma aureolatum</name>
    <dbReference type="NCBI Taxonomy" id="187763"/>
    <lineage>
        <taxon>Eukaryota</taxon>
        <taxon>Metazoa</taxon>
        <taxon>Ecdysozoa</taxon>
        <taxon>Arthropoda</taxon>
        <taxon>Chelicerata</taxon>
        <taxon>Arachnida</taxon>
        <taxon>Acari</taxon>
        <taxon>Parasitiformes</taxon>
        <taxon>Ixodida</taxon>
        <taxon>Ixodoidea</taxon>
        <taxon>Ixodidae</taxon>
        <taxon>Amblyomminae</taxon>
        <taxon>Amblyomma</taxon>
    </lineage>
</organism>
<protein>
    <submittedName>
        <fullName evidence="2">Putative tick transposon</fullName>
    </submittedName>
</protein>
<dbReference type="InterPro" id="IPR043502">
    <property type="entry name" value="DNA/RNA_pol_sf"/>
</dbReference>
<dbReference type="Pfam" id="PF00078">
    <property type="entry name" value="RVT_1"/>
    <property type="match status" value="1"/>
</dbReference>
<proteinExistence type="evidence at transcript level"/>
<evidence type="ECO:0000259" key="1">
    <source>
        <dbReference type="PROSITE" id="PS50878"/>
    </source>
</evidence>
<dbReference type="GO" id="GO:0042575">
    <property type="term" value="C:DNA polymerase complex"/>
    <property type="evidence" value="ECO:0007669"/>
    <property type="project" value="UniProtKB-ARBA"/>
</dbReference>
<dbReference type="CDD" id="cd01650">
    <property type="entry name" value="RT_nLTR_like"/>
    <property type="match status" value="1"/>
</dbReference>
<reference evidence="2" key="1">
    <citation type="journal article" date="2017" name="Front. Cell. Infect. Microbiol.">
        <title>The Distinct Transcriptional Response of the Midgut of Amblyomma sculptum and Amblyomma aureolatum Ticks to Rickettsia rickettsii Correlates to Their Differences in Susceptibility to Infection.</title>
        <authorList>
            <person name="Martins L.A."/>
            <person name="Galletti M.F.B.M."/>
            <person name="Ribeiro J.M."/>
            <person name="Fujita A."/>
            <person name="Costa F.B."/>
            <person name="Labruna M.B."/>
            <person name="Daffre S."/>
            <person name="Fogaca A.C."/>
        </authorList>
    </citation>
    <scope>NUCLEOTIDE SEQUENCE</scope>
</reference>
<dbReference type="InterPro" id="IPR036397">
    <property type="entry name" value="RNaseH_sf"/>
</dbReference>